<gene>
    <name evidence="2" type="ORF">MTO99_07085</name>
</gene>
<proteinExistence type="predicted"/>
<dbReference type="InterPro" id="IPR010982">
    <property type="entry name" value="Lambda_DNA-bd_dom_sf"/>
</dbReference>
<dbReference type="EMBL" id="CP094528">
    <property type="protein sequence ID" value="UOE45515.1"/>
    <property type="molecule type" value="Genomic_DNA"/>
</dbReference>
<dbReference type="SUPFAM" id="SSF47413">
    <property type="entry name" value="lambda repressor-like DNA-binding domains"/>
    <property type="match status" value="1"/>
</dbReference>
<dbReference type="InterPro" id="IPR001387">
    <property type="entry name" value="Cro/C1-type_HTH"/>
</dbReference>
<dbReference type="RefSeq" id="WP_243558114.1">
    <property type="nucleotide sequence ID" value="NZ_CP094528.1"/>
</dbReference>
<reference evidence="2 3" key="1">
    <citation type="submission" date="2022-03" db="EMBL/GenBank/DDBJ databases">
        <title>Mucilaginibacter sp. isolated from the gut of Protaetia brevitarsis seulensis larvae.</title>
        <authorList>
            <person name="Won M."/>
            <person name="Kim S.-J."/>
            <person name="Kwon S.-W."/>
        </authorList>
    </citation>
    <scope>NUCLEOTIDE SEQUENCE [LARGE SCALE GENOMIC DNA]</scope>
    <source>
        <strain evidence="2 3">CFWR-12</strain>
    </source>
</reference>
<keyword evidence="3" id="KW-1185">Reference proteome</keyword>
<accession>A0ABY4C211</accession>
<organism evidence="2 3">
    <name type="scientific">Agromyces larvae</name>
    <dbReference type="NCBI Taxonomy" id="2929802"/>
    <lineage>
        <taxon>Bacteria</taxon>
        <taxon>Bacillati</taxon>
        <taxon>Actinomycetota</taxon>
        <taxon>Actinomycetes</taxon>
        <taxon>Micrococcales</taxon>
        <taxon>Microbacteriaceae</taxon>
        <taxon>Agromyces</taxon>
    </lineage>
</organism>
<feature type="domain" description="HTH cro/C1-type" evidence="1">
    <location>
        <begin position="1"/>
        <end position="52"/>
    </location>
</feature>
<evidence type="ECO:0000313" key="2">
    <source>
        <dbReference type="EMBL" id="UOE45515.1"/>
    </source>
</evidence>
<protein>
    <submittedName>
        <fullName evidence="2">Helix-turn-helix transcriptional regulator</fullName>
    </submittedName>
</protein>
<dbReference type="Proteomes" id="UP000832097">
    <property type="component" value="Chromosome"/>
</dbReference>
<sequence length="57" mass="6609">MARANLKVTQMMDVLHVTRPTAYRLYHGARPYNLQQIDQLAAWIGVEVDDLIREKTP</sequence>
<evidence type="ECO:0000313" key="3">
    <source>
        <dbReference type="Proteomes" id="UP000832097"/>
    </source>
</evidence>
<name>A0ABY4C211_9MICO</name>
<evidence type="ECO:0000259" key="1">
    <source>
        <dbReference type="Pfam" id="PF13443"/>
    </source>
</evidence>
<dbReference type="Pfam" id="PF13443">
    <property type="entry name" value="HTH_26"/>
    <property type="match status" value="1"/>
</dbReference>